<reference evidence="1 2" key="1">
    <citation type="submission" date="2019-01" db="EMBL/GenBank/DDBJ databases">
        <title>Leucobacter muris sp. nov. isolated from the nose of a laboratory mouse.</title>
        <authorList>
            <person name="Benga L."/>
            <person name="Sproeer C."/>
            <person name="Schumann P."/>
            <person name="Verbarg S."/>
            <person name="Bunk B."/>
            <person name="Engelhardt E."/>
            <person name="Benten P.M."/>
            <person name="Sager M."/>
        </authorList>
    </citation>
    <scope>NUCLEOTIDE SEQUENCE [LARGE SCALE GENOMIC DNA]</scope>
    <source>
        <strain evidence="1 2">DSM 101948</strain>
    </source>
</reference>
<sequence length="62" mass="7395">MREYSFVSIPIRRRREGAALEIDYRDVIRERAEHGWEFIQAIPLDTHADPRLDLVFARKGKQ</sequence>
<dbReference type="EMBL" id="CP035037">
    <property type="protein sequence ID" value="QAB16946.1"/>
    <property type="molecule type" value="Genomic_DNA"/>
</dbReference>
<accession>A0ABX5QD29</accession>
<gene>
    <name evidence="1" type="ORF">Leucomu_02530</name>
</gene>
<name>A0ABX5QD29_9MICO</name>
<organism evidence="1 2">
    <name type="scientific">Leucobacter muris</name>
    <dbReference type="NCBI Taxonomy" id="1935379"/>
    <lineage>
        <taxon>Bacteria</taxon>
        <taxon>Bacillati</taxon>
        <taxon>Actinomycetota</taxon>
        <taxon>Actinomycetes</taxon>
        <taxon>Micrococcales</taxon>
        <taxon>Microbacteriaceae</taxon>
        <taxon>Leucobacter</taxon>
    </lineage>
</organism>
<protein>
    <submittedName>
        <fullName evidence="1">DUF4177 domain-containing protein</fullName>
    </submittedName>
</protein>
<evidence type="ECO:0000313" key="2">
    <source>
        <dbReference type="Proteomes" id="UP000285768"/>
    </source>
</evidence>
<dbReference type="RefSeq" id="WP_128386237.1">
    <property type="nucleotide sequence ID" value="NZ_CP035037.1"/>
</dbReference>
<keyword evidence="2" id="KW-1185">Reference proteome</keyword>
<dbReference type="Proteomes" id="UP000285768">
    <property type="component" value="Chromosome"/>
</dbReference>
<evidence type="ECO:0000313" key="1">
    <source>
        <dbReference type="EMBL" id="QAB16946.1"/>
    </source>
</evidence>
<proteinExistence type="predicted"/>